<dbReference type="Proteomes" id="UP000254920">
    <property type="component" value="Unassembled WGS sequence"/>
</dbReference>
<evidence type="ECO:0000313" key="5">
    <source>
        <dbReference type="EMBL" id="SUX10648.1"/>
    </source>
</evidence>
<comment type="catalytic activity">
    <reaction evidence="4">
        <text>a 2'-deoxyribonucleoside 5'-triphosphate + H2O = a 2'-deoxyribonucleoside 5'-phosphate + diphosphate + H(+)</text>
        <dbReference type="Rhea" id="RHEA:44644"/>
        <dbReference type="ChEBI" id="CHEBI:15377"/>
        <dbReference type="ChEBI" id="CHEBI:15378"/>
        <dbReference type="ChEBI" id="CHEBI:33019"/>
        <dbReference type="ChEBI" id="CHEBI:61560"/>
        <dbReference type="ChEBI" id="CHEBI:65317"/>
        <dbReference type="EC" id="3.6.1.9"/>
    </reaction>
</comment>
<comment type="catalytic activity">
    <reaction evidence="4">
        <text>a ribonucleoside 5'-triphosphate + H2O = a ribonucleoside 5'-phosphate + diphosphate + H(+)</text>
        <dbReference type="Rhea" id="RHEA:23996"/>
        <dbReference type="ChEBI" id="CHEBI:15377"/>
        <dbReference type="ChEBI" id="CHEBI:15378"/>
        <dbReference type="ChEBI" id="CHEBI:33019"/>
        <dbReference type="ChEBI" id="CHEBI:58043"/>
        <dbReference type="ChEBI" id="CHEBI:61557"/>
        <dbReference type="EC" id="3.6.1.9"/>
    </reaction>
</comment>
<comment type="similarity">
    <text evidence="4">Belongs to the Maf family.</text>
</comment>
<dbReference type="EC" id="3.6.1.9" evidence="4"/>
<dbReference type="GO" id="GO:0005737">
    <property type="term" value="C:cytoplasm"/>
    <property type="evidence" value="ECO:0007669"/>
    <property type="project" value="UniProtKB-SubCell"/>
</dbReference>
<gene>
    <name evidence="5" type="primary">maf</name>
    <name evidence="5" type="ORF">NCTC12475_00846</name>
</gene>
<comment type="caution">
    <text evidence="4">Lacks conserved residue(s) required for the propagation of feature annotation.</text>
</comment>
<proteinExistence type="inferred from homology"/>
<dbReference type="Pfam" id="PF02545">
    <property type="entry name" value="Maf"/>
    <property type="match status" value="1"/>
</dbReference>
<accession>A0A381DIZ6</accession>
<dbReference type="GeneID" id="93091277"/>
<keyword evidence="6" id="KW-1185">Reference proteome</keyword>
<dbReference type="PANTHER" id="PTHR43213">
    <property type="entry name" value="BIFUNCTIONAL DTTP/UTP PYROPHOSPHATASE/METHYLTRANSFERASE PROTEIN-RELATED"/>
    <property type="match status" value="1"/>
</dbReference>
<keyword evidence="2 4" id="KW-0378">Hydrolase</keyword>
<organism evidence="5 6">
    <name type="scientific">Campylobacter sputorum subsp. sputorum</name>
    <dbReference type="NCBI Taxonomy" id="32024"/>
    <lineage>
        <taxon>Bacteria</taxon>
        <taxon>Pseudomonadati</taxon>
        <taxon>Campylobacterota</taxon>
        <taxon>Epsilonproteobacteria</taxon>
        <taxon>Campylobacterales</taxon>
        <taxon>Campylobacteraceae</taxon>
        <taxon>Campylobacter</taxon>
    </lineage>
</organism>
<dbReference type="HAMAP" id="MF_00528">
    <property type="entry name" value="Maf"/>
    <property type="match status" value="1"/>
</dbReference>
<dbReference type="InterPro" id="IPR029001">
    <property type="entry name" value="ITPase-like_fam"/>
</dbReference>
<evidence type="ECO:0000256" key="4">
    <source>
        <dbReference type="HAMAP-Rule" id="MF_00528"/>
    </source>
</evidence>
<dbReference type="NCBIfam" id="TIGR00172">
    <property type="entry name" value="maf"/>
    <property type="match status" value="1"/>
</dbReference>
<name>A0A381DIZ6_9BACT</name>
<keyword evidence="3 4" id="KW-0546">Nucleotide metabolism</keyword>
<dbReference type="Gene3D" id="3.90.950.10">
    <property type="match status" value="1"/>
</dbReference>
<dbReference type="InterPro" id="IPR003697">
    <property type="entry name" value="Maf-like"/>
</dbReference>
<feature type="active site" description="Proton acceptor" evidence="4">
    <location>
        <position position="68"/>
    </location>
</feature>
<evidence type="ECO:0000256" key="2">
    <source>
        <dbReference type="ARBA" id="ARBA00022801"/>
    </source>
</evidence>
<dbReference type="OrthoDB" id="5339137at2"/>
<reference evidence="5 6" key="1">
    <citation type="submission" date="2018-06" db="EMBL/GenBank/DDBJ databases">
        <authorList>
            <consortium name="Pathogen Informatics"/>
            <person name="Doyle S."/>
        </authorList>
    </citation>
    <scope>NUCLEOTIDE SEQUENCE [LARGE SCALE GENOMIC DNA]</scope>
    <source>
        <strain evidence="5 6">NCTC12475</strain>
    </source>
</reference>
<dbReference type="RefSeq" id="WP_089183034.1">
    <property type="nucleotide sequence ID" value="NZ_CP043427.1"/>
</dbReference>
<dbReference type="NCBIfam" id="NF003141">
    <property type="entry name" value="PRK04056.1"/>
    <property type="match status" value="1"/>
</dbReference>
<comment type="cofactor">
    <cofactor evidence="1 4">
        <name>a divalent metal cation</name>
        <dbReference type="ChEBI" id="CHEBI:60240"/>
    </cofactor>
</comment>
<comment type="subcellular location">
    <subcellularLocation>
        <location evidence="4">Cytoplasm</location>
    </subcellularLocation>
</comment>
<dbReference type="GO" id="GO:0009117">
    <property type="term" value="P:nucleotide metabolic process"/>
    <property type="evidence" value="ECO:0007669"/>
    <property type="project" value="UniProtKB-KW"/>
</dbReference>
<evidence type="ECO:0000256" key="3">
    <source>
        <dbReference type="ARBA" id="ARBA00023080"/>
    </source>
</evidence>
<dbReference type="GO" id="GO:0047429">
    <property type="term" value="F:nucleoside triphosphate diphosphatase activity"/>
    <property type="evidence" value="ECO:0007669"/>
    <property type="project" value="UniProtKB-EC"/>
</dbReference>
<sequence length="180" mass="20566">MLTLASSSQTRAEILRANGISFNQIKLNFKEEVERVGTPSKYVLDVVKSKQKEFFDIYPDMQNVLFADSIVSIEDKIFGKAKYEKDALDMLLAQSGNIVSVFSAMLFCSQKFEMISVNETKFEFLKFEENDLNFYLQSNEWQGKAGAMMIEGFNKKYIKSYSGYLSNARGLCVEILKAFL</sequence>
<evidence type="ECO:0000313" key="6">
    <source>
        <dbReference type="Proteomes" id="UP000254920"/>
    </source>
</evidence>
<protein>
    <recommendedName>
        <fullName evidence="4">Nucleoside triphosphate pyrophosphatase</fullName>
        <ecNumber evidence="4">3.6.1.9</ecNumber>
    </recommendedName>
    <alternativeName>
        <fullName evidence="4">Nucleotide pyrophosphatase</fullName>
        <shortName evidence="4">Nucleotide PPase</shortName>
    </alternativeName>
</protein>
<dbReference type="EMBL" id="UFVD01000001">
    <property type="protein sequence ID" value="SUX10648.1"/>
    <property type="molecule type" value="Genomic_DNA"/>
</dbReference>
<dbReference type="SUPFAM" id="SSF52972">
    <property type="entry name" value="ITPase-like"/>
    <property type="match status" value="1"/>
</dbReference>
<dbReference type="STRING" id="32024.GCA_000788295_01266"/>
<dbReference type="PANTHER" id="PTHR43213:SF5">
    <property type="entry name" value="BIFUNCTIONAL DTTP_UTP PYROPHOSPHATASE_METHYLTRANSFERASE PROTEIN-RELATED"/>
    <property type="match status" value="1"/>
</dbReference>
<comment type="function">
    <text evidence="4">Nucleoside triphosphate pyrophosphatase. May have a dual role in cell division arrest and in preventing the incorporation of modified nucleotides into cellular nucleic acids.</text>
</comment>
<dbReference type="AlphaFoldDB" id="A0A381DIZ6"/>
<dbReference type="PIRSF" id="PIRSF006305">
    <property type="entry name" value="Maf"/>
    <property type="match status" value="1"/>
</dbReference>
<keyword evidence="4" id="KW-0963">Cytoplasm</keyword>
<evidence type="ECO:0000256" key="1">
    <source>
        <dbReference type="ARBA" id="ARBA00001968"/>
    </source>
</evidence>